<evidence type="ECO:0000313" key="2">
    <source>
        <dbReference type="Proteomes" id="UP000003254"/>
    </source>
</evidence>
<dbReference type="AlphaFoldDB" id="B5CPS4"/>
<evidence type="ECO:0000313" key="1">
    <source>
        <dbReference type="EMBL" id="EDY32684.1"/>
    </source>
</evidence>
<sequence>MRDYLEGWKDERECEIPPIRKAGFKEEVLIRSQVPLKRTRKEMRDVKKNFNNY</sequence>
<reference evidence="1 2" key="2">
    <citation type="submission" date="2008-08" db="EMBL/GenBank/DDBJ databases">
        <authorList>
            <person name="Fulton L."/>
            <person name="Clifton S."/>
            <person name="Fulton B."/>
            <person name="Xu J."/>
            <person name="Minx P."/>
            <person name="Pepin K.H."/>
            <person name="Johnson M."/>
            <person name="Bhonagiri V."/>
            <person name="Nash W.E."/>
            <person name="Mardis E.R."/>
            <person name="Wilson R.K."/>
        </authorList>
    </citation>
    <scope>NUCLEOTIDE SEQUENCE [LARGE SCALE GENOMIC DNA]</scope>
    <source>
        <strain evidence="1 2">ATCC 29176</strain>
    </source>
</reference>
<dbReference type="RefSeq" id="WP_005611163.1">
    <property type="nucleotide sequence ID" value="NZ_CP102292.1"/>
</dbReference>
<name>B5CPS4_9FIRM</name>
<protein>
    <submittedName>
        <fullName evidence="1">Uncharacterized protein</fullName>
    </submittedName>
</protein>
<accession>B5CPS4</accession>
<organism evidence="1 2">
    <name type="scientific">[Ruminococcus] lactaris ATCC 29176</name>
    <dbReference type="NCBI Taxonomy" id="471875"/>
    <lineage>
        <taxon>Bacteria</taxon>
        <taxon>Bacillati</taxon>
        <taxon>Bacillota</taxon>
        <taxon>Clostridia</taxon>
        <taxon>Lachnospirales</taxon>
        <taxon>Lachnospiraceae</taxon>
        <taxon>Mediterraneibacter</taxon>
    </lineage>
</organism>
<reference evidence="1 2" key="1">
    <citation type="submission" date="2008-08" db="EMBL/GenBank/DDBJ databases">
        <title>Draft genome sequence of Ruminococcus lactaris ATCC 29176.</title>
        <authorList>
            <person name="Sudarsanam P."/>
            <person name="Ley R."/>
            <person name="Guruge J."/>
            <person name="Turnbaugh P.J."/>
            <person name="Mahowald M."/>
            <person name="Liep D."/>
            <person name="Gordon J."/>
        </authorList>
    </citation>
    <scope>NUCLEOTIDE SEQUENCE [LARGE SCALE GENOMIC DNA]</scope>
    <source>
        <strain evidence="1 2">ATCC 29176</strain>
    </source>
</reference>
<dbReference type="HOGENOM" id="CLU_3065917_0_0_9"/>
<gene>
    <name evidence="1" type="ORF">RUMLAC_01468</name>
</gene>
<dbReference type="Proteomes" id="UP000003254">
    <property type="component" value="Unassembled WGS sequence"/>
</dbReference>
<dbReference type="EMBL" id="ABOU02000034">
    <property type="protein sequence ID" value="EDY32684.1"/>
    <property type="molecule type" value="Genomic_DNA"/>
</dbReference>
<comment type="caution">
    <text evidence="1">The sequence shown here is derived from an EMBL/GenBank/DDBJ whole genome shotgun (WGS) entry which is preliminary data.</text>
</comment>
<keyword evidence="2" id="KW-1185">Reference proteome</keyword>
<dbReference type="GeneID" id="77334787"/>
<proteinExistence type="predicted"/>